<organism evidence="1 2">
    <name type="scientific">Allacma fusca</name>
    <dbReference type="NCBI Taxonomy" id="39272"/>
    <lineage>
        <taxon>Eukaryota</taxon>
        <taxon>Metazoa</taxon>
        <taxon>Ecdysozoa</taxon>
        <taxon>Arthropoda</taxon>
        <taxon>Hexapoda</taxon>
        <taxon>Collembola</taxon>
        <taxon>Symphypleona</taxon>
        <taxon>Sminthuridae</taxon>
        <taxon>Allacma</taxon>
    </lineage>
</organism>
<protein>
    <submittedName>
        <fullName evidence="1">Uncharacterized protein</fullName>
    </submittedName>
</protein>
<accession>A0A8J2JTV2</accession>
<comment type="caution">
    <text evidence="1">The sequence shown here is derived from an EMBL/GenBank/DDBJ whole genome shotgun (WGS) entry which is preliminary data.</text>
</comment>
<name>A0A8J2JTV2_9HEXA</name>
<keyword evidence="2" id="KW-1185">Reference proteome</keyword>
<evidence type="ECO:0000313" key="1">
    <source>
        <dbReference type="EMBL" id="CAG7726222.1"/>
    </source>
</evidence>
<gene>
    <name evidence="1" type="ORF">AFUS01_LOCUS15142</name>
</gene>
<dbReference type="OrthoDB" id="5791190at2759"/>
<dbReference type="EMBL" id="CAJVCH010132331">
    <property type="protein sequence ID" value="CAG7726222.1"/>
    <property type="molecule type" value="Genomic_DNA"/>
</dbReference>
<reference evidence="1" key="1">
    <citation type="submission" date="2021-06" db="EMBL/GenBank/DDBJ databases">
        <authorList>
            <person name="Hodson N. C."/>
            <person name="Mongue J. A."/>
            <person name="Jaron S. K."/>
        </authorList>
    </citation>
    <scope>NUCLEOTIDE SEQUENCE</scope>
</reference>
<dbReference type="AlphaFoldDB" id="A0A8J2JTV2"/>
<proteinExistence type="predicted"/>
<evidence type="ECO:0000313" key="2">
    <source>
        <dbReference type="Proteomes" id="UP000708208"/>
    </source>
</evidence>
<sequence length="532" mass="61821">MATIQEHENDRVFRHEIEPLDITRVGKWLKKADKNNRSVTECITVAPHRPPSGTVFLYKCANDKDKDYLADGYHGFKYVGNNKRRANEVLKNAKVTAAFELGSSGKNSKKVIDLCQQQLVAKTDNFQVRQSTAGLRDVNQVANIKPKLNKDKQILRCDMFSIIEMGRNKTLGDDLIKTVTNRFEATIFAERKVINFANTLLINASVDSHLPQLLTYDTTFKLADAYLSALIMRNTYLKNDPIFPVTFMIHSEKNTGTHEEFWSEMKRELHLDVLQDNVPLCTYREPDIKHWINSARGSIQEYQLALKFHVGKLIGAEAQEEFEQLYENFEQFWTQDFKSYMENNLKDDMKTHAIHYVTKKFAAFTNVAATTNISEYMDAIIKQHNEWKELRLESLVIALFNLQKTYLNRFHRAYDKAGVGSHVLQDEYNDEKPPFVLPRYTYWPEDEIISVFKEDIYFPNCNIEKEGLYQKTGMGLAKLTFSKGLVSLDSQSRVFVITEIYSKKEVIVKRGEREEMKCWVDAFYFNVLNLFM</sequence>
<dbReference type="Proteomes" id="UP000708208">
    <property type="component" value="Unassembled WGS sequence"/>
</dbReference>